<comment type="caution">
    <text evidence="2">The sequence shown here is derived from an EMBL/GenBank/DDBJ whole genome shotgun (WGS) entry which is preliminary data.</text>
</comment>
<evidence type="ECO:0000313" key="3">
    <source>
        <dbReference type="Proteomes" id="UP001500973"/>
    </source>
</evidence>
<feature type="compositionally biased region" description="Low complexity" evidence="1">
    <location>
        <begin position="24"/>
        <end position="35"/>
    </location>
</feature>
<sequence length="148" mass="15388">MLAGGGFAPAPLEGCPHSRLRSSGGTPIAPGGTTARSDAARVAAHGDQQGTGLGRAADARGGEGPGWWCPPAAAGASAPVPERRPIPRQTEDGYHRPGPDPPSHRGRYAYPHRRRGCAAGMATRTPTQPHRPGEWQRAPRVAPITVFV</sequence>
<feature type="region of interest" description="Disordered" evidence="1">
    <location>
        <begin position="1"/>
        <end position="110"/>
    </location>
</feature>
<evidence type="ECO:0000313" key="2">
    <source>
        <dbReference type="EMBL" id="GAA1428119.1"/>
    </source>
</evidence>
<evidence type="ECO:0000256" key="1">
    <source>
        <dbReference type="SAM" id="MobiDB-lite"/>
    </source>
</evidence>
<protein>
    <submittedName>
        <fullName evidence="2">Uncharacterized protein</fullName>
    </submittedName>
</protein>
<dbReference type="EMBL" id="BAAAIZ010000062">
    <property type="protein sequence ID" value="GAA1428119.1"/>
    <property type="molecule type" value="Genomic_DNA"/>
</dbReference>
<feature type="compositionally biased region" description="Basic and acidic residues" evidence="1">
    <location>
        <begin position="81"/>
        <end position="98"/>
    </location>
</feature>
<accession>A0ABP4JT03</accession>
<dbReference type="Proteomes" id="UP001500973">
    <property type="component" value="Unassembled WGS sequence"/>
</dbReference>
<reference evidence="3" key="1">
    <citation type="journal article" date="2019" name="Int. J. Syst. Evol. Microbiol.">
        <title>The Global Catalogue of Microorganisms (GCM) 10K type strain sequencing project: providing services to taxonomists for standard genome sequencing and annotation.</title>
        <authorList>
            <consortium name="The Broad Institute Genomics Platform"/>
            <consortium name="The Broad Institute Genome Sequencing Center for Infectious Disease"/>
            <person name="Wu L."/>
            <person name="Ma J."/>
        </authorList>
    </citation>
    <scope>NUCLEOTIDE SEQUENCE [LARGE SCALE GENOMIC DNA]</scope>
    <source>
        <strain evidence="3">JCM 11756</strain>
    </source>
</reference>
<organism evidence="2 3">
    <name type="scientific">Streptomyces thermospinosisporus</name>
    <dbReference type="NCBI Taxonomy" id="161482"/>
    <lineage>
        <taxon>Bacteria</taxon>
        <taxon>Bacillati</taxon>
        <taxon>Actinomycetota</taxon>
        <taxon>Actinomycetes</taxon>
        <taxon>Kitasatosporales</taxon>
        <taxon>Streptomycetaceae</taxon>
        <taxon>Streptomyces</taxon>
    </lineage>
</organism>
<keyword evidence="3" id="KW-1185">Reference proteome</keyword>
<feature type="compositionally biased region" description="Low complexity" evidence="1">
    <location>
        <begin position="66"/>
        <end position="80"/>
    </location>
</feature>
<proteinExistence type="predicted"/>
<name>A0ABP4JT03_9ACTN</name>
<gene>
    <name evidence="2" type="ORF">GCM10009601_40620</name>
</gene>